<organism evidence="1">
    <name type="scientific">Anopheles triannulatus</name>
    <dbReference type="NCBI Taxonomy" id="58253"/>
    <lineage>
        <taxon>Eukaryota</taxon>
        <taxon>Metazoa</taxon>
        <taxon>Ecdysozoa</taxon>
        <taxon>Arthropoda</taxon>
        <taxon>Hexapoda</taxon>
        <taxon>Insecta</taxon>
        <taxon>Pterygota</taxon>
        <taxon>Neoptera</taxon>
        <taxon>Endopterygota</taxon>
        <taxon>Diptera</taxon>
        <taxon>Nematocera</taxon>
        <taxon>Culicoidea</taxon>
        <taxon>Culicidae</taxon>
        <taxon>Anophelinae</taxon>
        <taxon>Anopheles</taxon>
    </lineage>
</organism>
<dbReference type="EMBL" id="GGFK01015675">
    <property type="protein sequence ID" value="MBW48996.1"/>
    <property type="molecule type" value="Transcribed_RNA"/>
</dbReference>
<name>A0A2M4B7J2_9DIPT</name>
<accession>A0A2M4B7J2</accession>
<proteinExistence type="predicted"/>
<sequence length="93" mass="9722">MAFARAVSSAWLTWPMSSLTESAMAGVVGLIAEGLVVAARVVEKLLAALSTVACITFTERGHQYGGYAVASVALIIRTDGFVVLKSCPFITNS</sequence>
<evidence type="ECO:0000313" key="1">
    <source>
        <dbReference type="EMBL" id="MBW48996.1"/>
    </source>
</evidence>
<protein>
    <submittedName>
        <fullName evidence="1">Putative secreted protein</fullName>
    </submittedName>
</protein>
<dbReference type="AlphaFoldDB" id="A0A2M4B7J2"/>
<reference evidence="1" key="1">
    <citation type="submission" date="2018-01" db="EMBL/GenBank/DDBJ databases">
        <title>An insight into the sialome of Amazonian anophelines.</title>
        <authorList>
            <person name="Ribeiro J.M."/>
            <person name="Scarpassa V."/>
            <person name="Calvo E."/>
        </authorList>
    </citation>
    <scope>NUCLEOTIDE SEQUENCE</scope>
    <source>
        <tissue evidence="1">Salivary glands</tissue>
    </source>
</reference>